<dbReference type="EMBL" id="JABBKX010000008">
    <property type="protein sequence ID" value="NMJ43500.1"/>
    <property type="molecule type" value="Genomic_DNA"/>
</dbReference>
<reference evidence="1 2" key="1">
    <citation type="submission" date="2020-03" db="EMBL/GenBank/DDBJ databases">
        <authorList>
            <person name="Sun Q."/>
        </authorList>
    </citation>
    <scope>NUCLEOTIDE SEQUENCE [LARGE SCALE GENOMIC DNA]</scope>
    <source>
        <strain evidence="1 2">JC162</strain>
    </source>
</reference>
<sequence>MGVLIVVGTVALGIVLVQRLGGSQPPARMAQHVLGEPEGSRIGGIAAIDRSLAIWVLRPDGERVVLVDPASGRRTGEIRLRD</sequence>
<gene>
    <name evidence="1" type="ORF">GWK16_19795</name>
</gene>
<evidence type="ECO:0000313" key="1">
    <source>
        <dbReference type="EMBL" id="NMJ43500.1"/>
    </source>
</evidence>
<protein>
    <submittedName>
        <fullName evidence="1">Uncharacterized protein</fullName>
    </submittedName>
</protein>
<organism evidence="1 2">
    <name type="scientific">Neoroseomonas marina</name>
    <dbReference type="NCBI Taxonomy" id="1232220"/>
    <lineage>
        <taxon>Bacteria</taxon>
        <taxon>Pseudomonadati</taxon>
        <taxon>Pseudomonadota</taxon>
        <taxon>Alphaproteobacteria</taxon>
        <taxon>Acetobacterales</taxon>
        <taxon>Acetobacteraceae</taxon>
        <taxon>Neoroseomonas</taxon>
    </lineage>
</organism>
<dbReference type="AlphaFoldDB" id="A0A848EJC9"/>
<name>A0A848EJC9_9PROT</name>
<proteinExistence type="predicted"/>
<accession>A0A848EJC9</accession>
<dbReference type="Proteomes" id="UP000548582">
    <property type="component" value="Unassembled WGS sequence"/>
</dbReference>
<comment type="caution">
    <text evidence="1">The sequence shown here is derived from an EMBL/GenBank/DDBJ whole genome shotgun (WGS) entry which is preliminary data.</text>
</comment>
<keyword evidence="2" id="KW-1185">Reference proteome</keyword>
<evidence type="ECO:0000313" key="2">
    <source>
        <dbReference type="Proteomes" id="UP000548582"/>
    </source>
</evidence>